<evidence type="ECO:0000313" key="2">
    <source>
        <dbReference type="Proteomes" id="UP001386955"/>
    </source>
</evidence>
<accession>A0AAN9S3I8</accession>
<sequence>MISSTPNLQCFSLFFRHHPIPIFFTHTPTTRSNALPSFWGFAFVFSTTFRSESQSSISGHADLLSPLPPFTPSIWIPSFHSALSCSSSVSNSLLIRV</sequence>
<gene>
    <name evidence="1" type="ORF">VNO78_22709</name>
</gene>
<name>A0AAN9S3I8_PSOTE</name>
<dbReference type="EMBL" id="JAYMYS010000006">
    <property type="protein sequence ID" value="KAK7387911.1"/>
    <property type="molecule type" value="Genomic_DNA"/>
</dbReference>
<keyword evidence="2" id="KW-1185">Reference proteome</keyword>
<evidence type="ECO:0000313" key="1">
    <source>
        <dbReference type="EMBL" id="KAK7387911.1"/>
    </source>
</evidence>
<comment type="caution">
    <text evidence="1">The sequence shown here is derived from an EMBL/GenBank/DDBJ whole genome shotgun (WGS) entry which is preliminary data.</text>
</comment>
<organism evidence="1 2">
    <name type="scientific">Psophocarpus tetragonolobus</name>
    <name type="common">Winged bean</name>
    <name type="synonym">Dolichos tetragonolobus</name>
    <dbReference type="NCBI Taxonomy" id="3891"/>
    <lineage>
        <taxon>Eukaryota</taxon>
        <taxon>Viridiplantae</taxon>
        <taxon>Streptophyta</taxon>
        <taxon>Embryophyta</taxon>
        <taxon>Tracheophyta</taxon>
        <taxon>Spermatophyta</taxon>
        <taxon>Magnoliopsida</taxon>
        <taxon>eudicotyledons</taxon>
        <taxon>Gunneridae</taxon>
        <taxon>Pentapetalae</taxon>
        <taxon>rosids</taxon>
        <taxon>fabids</taxon>
        <taxon>Fabales</taxon>
        <taxon>Fabaceae</taxon>
        <taxon>Papilionoideae</taxon>
        <taxon>50 kb inversion clade</taxon>
        <taxon>NPAAA clade</taxon>
        <taxon>indigoferoid/millettioid clade</taxon>
        <taxon>Phaseoleae</taxon>
        <taxon>Psophocarpus</taxon>
    </lineage>
</organism>
<proteinExistence type="predicted"/>
<reference evidence="1 2" key="1">
    <citation type="submission" date="2024-01" db="EMBL/GenBank/DDBJ databases">
        <title>The genomes of 5 underutilized Papilionoideae crops provide insights into root nodulation and disease resistanc.</title>
        <authorList>
            <person name="Jiang F."/>
        </authorList>
    </citation>
    <scope>NUCLEOTIDE SEQUENCE [LARGE SCALE GENOMIC DNA]</scope>
    <source>
        <strain evidence="1">DUOXIRENSHENG_FW03</strain>
        <tissue evidence="1">Leaves</tissue>
    </source>
</reference>
<protein>
    <submittedName>
        <fullName evidence="1">Uncharacterized protein</fullName>
    </submittedName>
</protein>
<dbReference type="Proteomes" id="UP001386955">
    <property type="component" value="Unassembled WGS sequence"/>
</dbReference>
<dbReference type="AlphaFoldDB" id="A0AAN9S3I8"/>